<dbReference type="Pfam" id="PF02547">
    <property type="entry name" value="Queuosine_synth"/>
    <property type="match status" value="1"/>
</dbReference>
<dbReference type="Gene3D" id="2.40.10.240">
    <property type="entry name" value="QueA-like"/>
    <property type="match status" value="1"/>
</dbReference>
<proteinExistence type="predicted"/>
<comment type="caution">
    <text evidence="5">The sequence shown here is derived from an EMBL/GenBank/DDBJ whole genome shotgun (WGS) entry which is preliminary data.</text>
</comment>
<dbReference type="EMBL" id="BARS01001612">
    <property type="protein sequence ID" value="GAF74110.1"/>
    <property type="molecule type" value="Genomic_DNA"/>
</dbReference>
<accession>X0TDI4</accession>
<evidence type="ECO:0000256" key="1">
    <source>
        <dbReference type="ARBA" id="ARBA00022490"/>
    </source>
</evidence>
<sequence length="255" mass="28229">HNESRVIPARLFARKPTGGRVEILLLRQRTGDTWETLVRGKRIRVGTHLALLDGPEGLPAGSEAEVVEAGERGMRVLAFDRPVLPLAEQVGVTPLPPYVHTPLADADGCLLSARYQTVYARTPGSAAAPTAGLHFTPDLLHRLREMRVSSAFVTLHIGLDTFRPVSEEYIEDHRMYTEYCWLAPEAAKQVKQAKLEGRRVIAVGTTSVRVLETAALKTQTVQPFEGATDLFVYPGFRFRVVDALITNFHLPRSTL</sequence>
<evidence type="ECO:0000313" key="5">
    <source>
        <dbReference type="EMBL" id="GAF74110.1"/>
    </source>
</evidence>
<feature type="non-terminal residue" evidence="5">
    <location>
        <position position="255"/>
    </location>
</feature>
<feature type="non-terminal residue" evidence="5">
    <location>
        <position position="1"/>
    </location>
</feature>
<keyword evidence="3" id="KW-0949">S-adenosyl-L-methionine</keyword>
<dbReference type="Gene3D" id="3.40.1780.10">
    <property type="entry name" value="QueA-like"/>
    <property type="match status" value="1"/>
</dbReference>
<evidence type="ECO:0000256" key="3">
    <source>
        <dbReference type="ARBA" id="ARBA00022691"/>
    </source>
</evidence>
<dbReference type="GO" id="GO:0008616">
    <property type="term" value="P:tRNA queuosine(34) biosynthetic process"/>
    <property type="evidence" value="ECO:0007669"/>
    <property type="project" value="UniProtKB-KW"/>
</dbReference>
<name>X0TDI4_9ZZZZ</name>
<keyword evidence="1" id="KW-0963">Cytoplasm</keyword>
<dbReference type="GO" id="GO:0051075">
    <property type="term" value="F:S-adenosylmethionine:tRNA ribosyltransferase-isomerase activity"/>
    <property type="evidence" value="ECO:0007669"/>
    <property type="project" value="TreeGrafter"/>
</dbReference>
<protein>
    <recommendedName>
        <fullName evidence="6">S-adenosylmethionine:tRNA ribosyltransferase-isomerase</fullName>
    </recommendedName>
</protein>
<dbReference type="FunFam" id="2.40.10.240:FF:000002">
    <property type="entry name" value="S-adenosylmethionine:tRNA ribosyltransferase-isomerase"/>
    <property type="match status" value="1"/>
</dbReference>
<dbReference type="InterPro" id="IPR003699">
    <property type="entry name" value="QueA"/>
</dbReference>
<dbReference type="InterPro" id="IPR042119">
    <property type="entry name" value="QueA_dom2"/>
</dbReference>
<evidence type="ECO:0008006" key="6">
    <source>
        <dbReference type="Google" id="ProtNLM"/>
    </source>
</evidence>
<evidence type="ECO:0000256" key="4">
    <source>
        <dbReference type="ARBA" id="ARBA00022785"/>
    </source>
</evidence>
<evidence type="ECO:0000256" key="2">
    <source>
        <dbReference type="ARBA" id="ARBA00022679"/>
    </source>
</evidence>
<dbReference type="AlphaFoldDB" id="X0TDI4"/>
<dbReference type="InterPro" id="IPR042118">
    <property type="entry name" value="QueA_dom1"/>
</dbReference>
<keyword evidence="4" id="KW-0671">Queuosine biosynthesis</keyword>
<gene>
    <name evidence="5" type="ORF">S01H1_03063</name>
</gene>
<dbReference type="PANTHER" id="PTHR30307">
    <property type="entry name" value="S-ADENOSYLMETHIONINE:TRNA RIBOSYLTRANSFERASE-ISOMERASE"/>
    <property type="match status" value="1"/>
</dbReference>
<keyword evidence="2" id="KW-0808">Transferase</keyword>
<dbReference type="SUPFAM" id="SSF111337">
    <property type="entry name" value="QueA-like"/>
    <property type="match status" value="1"/>
</dbReference>
<reference evidence="5" key="1">
    <citation type="journal article" date="2014" name="Front. Microbiol.">
        <title>High frequency of phylogenetically diverse reductive dehalogenase-homologous genes in deep subseafloor sedimentary metagenomes.</title>
        <authorList>
            <person name="Kawai M."/>
            <person name="Futagami T."/>
            <person name="Toyoda A."/>
            <person name="Takaki Y."/>
            <person name="Nishi S."/>
            <person name="Hori S."/>
            <person name="Arai W."/>
            <person name="Tsubouchi T."/>
            <person name="Morono Y."/>
            <person name="Uchiyama I."/>
            <person name="Ito T."/>
            <person name="Fujiyama A."/>
            <person name="Inagaki F."/>
            <person name="Takami H."/>
        </authorList>
    </citation>
    <scope>NUCLEOTIDE SEQUENCE</scope>
    <source>
        <strain evidence="5">Expedition CK06-06</strain>
    </source>
</reference>
<dbReference type="PANTHER" id="PTHR30307:SF0">
    <property type="entry name" value="S-ADENOSYLMETHIONINE:TRNA RIBOSYLTRANSFERASE-ISOMERASE"/>
    <property type="match status" value="1"/>
</dbReference>
<dbReference type="InterPro" id="IPR036100">
    <property type="entry name" value="QueA_sf"/>
</dbReference>
<organism evidence="5">
    <name type="scientific">marine sediment metagenome</name>
    <dbReference type="NCBI Taxonomy" id="412755"/>
    <lineage>
        <taxon>unclassified sequences</taxon>
        <taxon>metagenomes</taxon>
        <taxon>ecological metagenomes</taxon>
    </lineage>
</organism>